<dbReference type="EMBL" id="SRYV01000001">
    <property type="protein sequence ID" value="TGY17767.1"/>
    <property type="molecule type" value="Genomic_DNA"/>
</dbReference>
<dbReference type="PANTHER" id="PTHR43479:SF7">
    <property type="entry name" value="TETR-FAMILY TRANSCRIPTIONAL REGULATOR"/>
    <property type="match status" value="1"/>
</dbReference>
<dbReference type="Pfam" id="PF00440">
    <property type="entry name" value="TetR_N"/>
    <property type="match status" value="1"/>
</dbReference>
<reference evidence="4 5" key="1">
    <citation type="submission" date="2019-04" db="EMBL/GenBank/DDBJ databases">
        <title>Microbes associate with the intestines of laboratory mice.</title>
        <authorList>
            <person name="Navarre W."/>
            <person name="Wong E."/>
            <person name="Huang K."/>
            <person name="Tropini C."/>
            <person name="Ng K."/>
            <person name="Yu B."/>
        </authorList>
    </citation>
    <scope>NUCLEOTIDE SEQUENCE [LARGE SCALE GENOMIC DNA]</scope>
    <source>
        <strain evidence="4 5">NM61_E11</strain>
    </source>
</reference>
<dbReference type="SUPFAM" id="SSF46689">
    <property type="entry name" value="Homeodomain-like"/>
    <property type="match status" value="1"/>
</dbReference>
<dbReference type="PROSITE" id="PS50977">
    <property type="entry name" value="HTH_TETR_2"/>
    <property type="match status" value="1"/>
</dbReference>
<dbReference type="Proteomes" id="UP000309117">
    <property type="component" value="Unassembled WGS sequence"/>
</dbReference>
<evidence type="ECO:0000313" key="5">
    <source>
        <dbReference type="Proteomes" id="UP000309117"/>
    </source>
</evidence>
<dbReference type="PANTHER" id="PTHR43479">
    <property type="entry name" value="ACREF/ENVCD OPERON REPRESSOR-RELATED"/>
    <property type="match status" value="1"/>
</dbReference>
<sequence length="222" mass="25978">MICIFKGKKAGLGIVDIRITNTKNRIQQGLLKCMAEKPFREIYSRDVIAKAEISSRTFYHYYSNKNEVLDDTEDELIQGLKKAMEADRKDIRKLDHLATNEEIIERFETAFRETVDYWILNRTTFLTLLSENGDIGFLKKIYDATEKEFLIRTRITYGSDKKIKENKNFSFKVAIKNYVSSIIWTISYLLQYGDKPSPLEMRKIVGKIHVNSPVKLIQDQFK</sequence>
<evidence type="ECO:0000256" key="1">
    <source>
        <dbReference type="ARBA" id="ARBA00023125"/>
    </source>
</evidence>
<name>A0A4S2BRE1_9LACO</name>
<comment type="caution">
    <text evidence="4">The sequence shown here is derived from an EMBL/GenBank/DDBJ whole genome shotgun (WGS) entry which is preliminary data.</text>
</comment>
<dbReference type="Gene3D" id="1.10.357.10">
    <property type="entry name" value="Tetracycline Repressor, domain 2"/>
    <property type="match status" value="1"/>
</dbReference>
<accession>A0A4S2BRE1</accession>
<evidence type="ECO:0000313" key="4">
    <source>
        <dbReference type="EMBL" id="TGY17767.1"/>
    </source>
</evidence>
<keyword evidence="1 2" id="KW-0238">DNA-binding</keyword>
<dbReference type="GO" id="GO:0003677">
    <property type="term" value="F:DNA binding"/>
    <property type="evidence" value="ECO:0007669"/>
    <property type="project" value="UniProtKB-UniRule"/>
</dbReference>
<gene>
    <name evidence="4" type="ORF">E5351_01255</name>
</gene>
<evidence type="ECO:0000256" key="2">
    <source>
        <dbReference type="PROSITE-ProRule" id="PRU00335"/>
    </source>
</evidence>
<protein>
    <submittedName>
        <fullName evidence="4">TetR/AcrR family transcriptional regulator</fullName>
    </submittedName>
</protein>
<feature type="DNA-binding region" description="H-T-H motif" evidence="2">
    <location>
        <begin position="43"/>
        <end position="62"/>
    </location>
</feature>
<dbReference type="InterPro" id="IPR009057">
    <property type="entry name" value="Homeodomain-like_sf"/>
</dbReference>
<dbReference type="AlphaFoldDB" id="A0A4S2BRE1"/>
<dbReference type="InterPro" id="IPR050624">
    <property type="entry name" value="HTH-type_Tx_Regulator"/>
</dbReference>
<dbReference type="InterPro" id="IPR001647">
    <property type="entry name" value="HTH_TetR"/>
</dbReference>
<proteinExistence type="predicted"/>
<evidence type="ECO:0000259" key="3">
    <source>
        <dbReference type="PROSITE" id="PS50977"/>
    </source>
</evidence>
<organism evidence="4 5">
    <name type="scientific">Lactobacillus intestinalis</name>
    <dbReference type="NCBI Taxonomy" id="151781"/>
    <lineage>
        <taxon>Bacteria</taxon>
        <taxon>Bacillati</taxon>
        <taxon>Bacillota</taxon>
        <taxon>Bacilli</taxon>
        <taxon>Lactobacillales</taxon>
        <taxon>Lactobacillaceae</taxon>
        <taxon>Lactobacillus</taxon>
    </lineage>
</organism>
<feature type="domain" description="HTH tetR-type" evidence="3">
    <location>
        <begin position="20"/>
        <end position="80"/>
    </location>
</feature>